<dbReference type="Pfam" id="PF20586">
    <property type="entry name" value="DUF6788"/>
    <property type="match status" value="1"/>
</dbReference>
<keyword evidence="3" id="KW-1185">Reference proteome</keyword>
<gene>
    <name evidence="2" type="ORF">M5I08_09475</name>
</gene>
<organism evidence="2 3">
    <name type="scientific">Candidatus Mycobacterium methanotrophicum</name>
    <dbReference type="NCBI Taxonomy" id="2943498"/>
    <lineage>
        <taxon>Bacteria</taxon>
        <taxon>Bacillati</taxon>
        <taxon>Actinomycetota</taxon>
        <taxon>Actinomycetes</taxon>
        <taxon>Mycobacteriales</taxon>
        <taxon>Mycobacteriaceae</taxon>
        <taxon>Mycobacterium</taxon>
    </lineage>
</organism>
<accession>A0ABY4QRC9</accession>
<evidence type="ECO:0000313" key="3">
    <source>
        <dbReference type="Proteomes" id="UP001056610"/>
    </source>
</evidence>
<dbReference type="EMBL" id="CP097320">
    <property type="protein sequence ID" value="UQX12441.1"/>
    <property type="molecule type" value="Genomic_DNA"/>
</dbReference>
<evidence type="ECO:0000313" key="2">
    <source>
        <dbReference type="EMBL" id="UQX12441.1"/>
    </source>
</evidence>
<name>A0ABY4QRC9_9MYCO</name>
<reference evidence="2" key="1">
    <citation type="submission" date="2022-05" db="EMBL/GenBank/DDBJ databases">
        <title>A methanotrophic Mycobacterium dominates a cave microbial ecosystem.</title>
        <authorList>
            <person name="Van Spanning R.J.M."/>
            <person name="Guan Q."/>
            <person name="Melkonian C."/>
            <person name="Gallant J."/>
            <person name="Polerecky L."/>
            <person name="Flot J.-F."/>
            <person name="Brandt B.W."/>
            <person name="Braster M."/>
            <person name="Iturbe Espinoza P."/>
            <person name="Aerts J."/>
            <person name="Meima-Franke M."/>
            <person name="Piersma S.R."/>
            <person name="Bunduc C."/>
            <person name="Ummels R."/>
            <person name="Pain A."/>
            <person name="Fleming E.J."/>
            <person name="van der Wel N."/>
            <person name="Gherman V.D."/>
            <person name="Sarbu S.M."/>
            <person name="Bodelier P.L.E."/>
            <person name="Bitter W."/>
        </authorList>
    </citation>
    <scope>NUCLEOTIDE SEQUENCE</scope>
    <source>
        <strain evidence="2">Sulfur Cave</strain>
    </source>
</reference>
<proteinExistence type="predicted"/>
<protein>
    <recommendedName>
        <fullName evidence="1">DUF6788 domain-containing protein</fullName>
    </recommendedName>
</protein>
<dbReference type="InterPro" id="IPR046738">
    <property type="entry name" value="DUF6788"/>
</dbReference>
<dbReference type="Proteomes" id="UP001056610">
    <property type="component" value="Chromosome"/>
</dbReference>
<sequence length="114" mass="13135">MTHQTPRQARVREILAELAAIDYALPGSIVRRTTSCGRPGCHCQADPPVLHGPYLSWIRKSDGQAITRKLTPEQEQRYRPWFDNSRRLHELITELQALSVQIAENAEGWQHRRP</sequence>
<feature type="domain" description="DUF6788" evidence="1">
    <location>
        <begin position="8"/>
        <end position="74"/>
    </location>
</feature>
<evidence type="ECO:0000259" key="1">
    <source>
        <dbReference type="Pfam" id="PF20586"/>
    </source>
</evidence>
<dbReference type="RefSeq" id="WP_219066385.1">
    <property type="nucleotide sequence ID" value="NZ_CAJUXY010000007.1"/>
</dbReference>